<name>A0AAW1REB2_9CHLO</name>
<keyword evidence="7" id="KW-0934">Plastid</keyword>
<dbReference type="Gene3D" id="1.10.286.40">
    <property type="entry name" value="Chlorophyll a-b binding protein like"/>
    <property type="match status" value="1"/>
</dbReference>
<protein>
    <recommendedName>
        <fullName evidence="4">Photosystem I reaction center subunit V, chloroplastic</fullName>
    </recommendedName>
    <alternativeName>
        <fullName evidence="13">PSI-G</fullName>
    </alternativeName>
</protein>
<accession>A0AAW1REB2</accession>
<comment type="subcellular location">
    <subcellularLocation>
        <location evidence="1">Membrane</location>
        <topology evidence="1">Multi-pass membrane protein</topology>
    </subcellularLocation>
    <subcellularLocation>
        <location evidence="2">Plastid</location>
        <location evidence="2">Chloroplast</location>
    </subcellularLocation>
</comment>
<dbReference type="InterPro" id="IPR000549">
    <property type="entry name" value="PSI_PsaG/PsaK"/>
</dbReference>
<evidence type="ECO:0000256" key="11">
    <source>
        <dbReference type="ARBA" id="ARBA00022989"/>
    </source>
</evidence>
<dbReference type="Proteomes" id="UP001445335">
    <property type="component" value="Unassembled WGS sequence"/>
</dbReference>
<evidence type="ECO:0000313" key="15">
    <source>
        <dbReference type="EMBL" id="KAK9831998.1"/>
    </source>
</evidence>
<keyword evidence="16" id="KW-1185">Reference proteome</keyword>
<keyword evidence="11 14" id="KW-1133">Transmembrane helix</keyword>
<keyword evidence="12 14" id="KW-0472">Membrane</keyword>
<dbReference type="EMBL" id="JALJOU010000043">
    <property type="protein sequence ID" value="KAK9831998.1"/>
    <property type="molecule type" value="Genomic_DNA"/>
</dbReference>
<dbReference type="GO" id="GO:0009522">
    <property type="term" value="C:photosystem I"/>
    <property type="evidence" value="ECO:0007669"/>
    <property type="project" value="UniProtKB-KW"/>
</dbReference>
<evidence type="ECO:0000256" key="6">
    <source>
        <dbReference type="ARBA" id="ARBA00022531"/>
    </source>
</evidence>
<keyword evidence="8 14" id="KW-0812">Transmembrane</keyword>
<keyword evidence="5" id="KW-0150">Chloroplast</keyword>
<evidence type="ECO:0000256" key="8">
    <source>
        <dbReference type="ARBA" id="ARBA00022692"/>
    </source>
</evidence>
<evidence type="ECO:0000256" key="13">
    <source>
        <dbReference type="ARBA" id="ARBA00033434"/>
    </source>
</evidence>
<proteinExistence type="inferred from homology"/>
<dbReference type="InterPro" id="IPR017494">
    <property type="entry name" value="PSI_PsaG"/>
</dbReference>
<evidence type="ECO:0000256" key="10">
    <source>
        <dbReference type="ARBA" id="ARBA00022946"/>
    </source>
</evidence>
<evidence type="ECO:0000256" key="9">
    <source>
        <dbReference type="ARBA" id="ARBA00022836"/>
    </source>
</evidence>
<keyword evidence="6" id="KW-0602">Photosynthesis</keyword>
<gene>
    <name evidence="15" type="ORF">WJX81_007306</name>
</gene>
<evidence type="ECO:0000256" key="1">
    <source>
        <dbReference type="ARBA" id="ARBA00004141"/>
    </source>
</evidence>
<feature type="transmembrane region" description="Helical" evidence="14">
    <location>
        <begin position="41"/>
        <end position="61"/>
    </location>
</feature>
<evidence type="ECO:0000256" key="4">
    <source>
        <dbReference type="ARBA" id="ARBA00013810"/>
    </source>
</evidence>
<dbReference type="InterPro" id="IPR016370">
    <property type="entry name" value="PSI_PsaG/PsaK_pln"/>
</dbReference>
<evidence type="ECO:0000256" key="14">
    <source>
        <dbReference type="SAM" id="Phobius"/>
    </source>
</evidence>
<organism evidence="15 16">
    <name type="scientific">Elliptochloris bilobata</name>
    <dbReference type="NCBI Taxonomy" id="381761"/>
    <lineage>
        <taxon>Eukaryota</taxon>
        <taxon>Viridiplantae</taxon>
        <taxon>Chlorophyta</taxon>
        <taxon>core chlorophytes</taxon>
        <taxon>Trebouxiophyceae</taxon>
        <taxon>Trebouxiophyceae incertae sedis</taxon>
        <taxon>Elliptochloris clade</taxon>
        <taxon>Elliptochloris</taxon>
    </lineage>
</organism>
<evidence type="ECO:0000256" key="7">
    <source>
        <dbReference type="ARBA" id="ARBA00022640"/>
    </source>
</evidence>
<comment type="caution">
    <text evidence="15">The sequence shown here is derived from an EMBL/GenBank/DDBJ whole genome shotgun (WGS) entry which is preliminary data.</text>
</comment>
<evidence type="ECO:0000313" key="16">
    <source>
        <dbReference type="Proteomes" id="UP001445335"/>
    </source>
</evidence>
<dbReference type="PANTHER" id="PTHR34195">
    <property type="entry name" value="PHOTOSYSTEM I REACTION CENTER SUBUNIT V, CHLOROPLASTIC-RELATED"/>
    <property type="match status" value="1"/>
</dbReference>
<dbReference type="Pfam" id="PF01241">
    <property type="entry name" value="PSI_PSAK"/>
    <property type="match status" value="1"/>
</dbReference>
<dbReference type="PROSITE" id="PS01026">
    <property type="entry name" value="PHOTOSYSTEM_I_PSAGK"/>
    <property type="match status" value="1"/>
</dbReference>
<sequence length="137" mass="14388">MAMASMTLRPRTGLVSARPSISARRAAPRVVTVKALGDTQLVISAATAASLALGRFVFLPFQRDNVKRQGLGKQNGVTHPEAGDKFAQEASFALNTNDPAGFNLIDVFAWGAIGHALGFFALATSSLNAAGFDPKPF</sequence>
<keyword evidence="9" id="KW-0603">Photosystem I</keyword>
<dbReference type="PANTHER" id="PTHR34195:SF1">
    <property type="entry name" value="PHOTOSYSTEM I REACTION CENTER SUBUNIT V, CHLOROPLASTIC"/>
    <property type="match status" value="1"/>
</dbReference>
<evidence type="ECO:0000256" key="3">
    <source>
        <dbReference type="ARBA" id="ARBA00006458"/>
    </source>
</evidence>
<reference evidence="15 16" key="1">
    <citation type="journal article" date="2024" name="Nat. Commun.">
        <title>Phylogenomics reveals the evolutionary origins of lichenization in chlorophyte algae.</title>
        <authorList>
            <person name="Puginier C."/>
            <person name="Libourel C."/>
            <person name="Otte J."/>
            <person name="Skaloud P."/>
            <person name="Haon M."/>
            <person name="Grisel S."/>
            <person name="Petersen M."/>
            <person name="Berrin J.G."/>
            <person name="Delaux P.M."/>
            <person name="Dal Grande F."/>
            <person name="Keller J."/>
        </authorList>
    </citation>
    <scope>NUCLEOTIDE SEQUENCE [LARGE SCALE GENOMIC DNA]</scope>
    <source>
        <strain evidence="15 16">SAG 245.80</strain>
    </source>
</reference>
<dbReference type="GO" id="GO:0009535">
    <property type="term" value="C:chloroplast thylakoid membrane"/>
    <property type="evidence" value="ECO:0007669"/>
    <property type="project" value="InterPro"/>
</dbReference>
<evidence type="ECO:0000256" key="5">
    <source>
        <dbReference type="ARBA" id="ARBA00022528"/>
    </source>
</evidence>
<dbReference type="InterPro" id="IPR023618">
    <property type="entry name" value="PSI_PsaG/PsaK_dom"/>
</dbReference>
<comment type="similarity">
    <text evidence="3">Belongs to the PsaG/PsaK family.</text>
</comment>
<dbReference type="GO" id="GO:0015979">
    <property type="term" value="P:photosynthesis"/>
    <property type="evidence" value="ECO:0007669"/>
    <property type="project" value="UniProtKB-KW"/>
</dbReference>
<evidence type="ECO:0000256" key="12">
    <source>
        <dbReference type="ARBA" id="ARBA00023136"/>
    </source>
</evidence>
<keyword evidence="10" id="KW-0809">Transit peptide</keyword>
<dbReference type="NCBIfam" id="TIGR03051">
    <property type="entry name" value="PS_I_psaG_plant"/>
    <property type="match status" value="1"/>
</dbReference>
<evidence type="ECO:0000256" key="2">
    <source>
        <dbReference type="ARBA" id="ARBA00004229"/>
    </source>
</evidence>
<dbReference type="AlphaFoldDB" id="A0AAW1REB2"/>